<gene>
    <name evidence="1" type="primary">TMED1</name>
</gene>
<proteinExistence type="predicted"/>
<dbReference type="Ensembl" id="ENSOART00020010589.2">
    <property type="protein sequence ID" value="ENSOARP00020008721.2"/>
    <property type="gene ID" value="ENSOARG00020006915.2"/>
</dbReference>
<reference evidence="1" key="1">
    <citation type="submission" date="2020-11" db="EMBL/GenBank/DDBJ databases">
        <authorList>
            <person name="Davenport K.M."/>
            <person name="Bickhart D.M."/>
            <person name="Smith T.P.L."/>
            <person name="Murdoch B.M."/>
            <person name="Rosen B.D."/>
        </authorList>
    </citation>
    <scope>NUCLEOTIDE SEQUENCE [LARGE SCALE GENOMIC DNA]</scope>
    <source>
        <strain evidence="1">OAR_USU_Benz2616</strain>
    </source>
</reference>
<name>A0AC11B336_SHEEP</name>
<accession>A0AC11B336</accession>
<sequence length="236" mass="25246">MMAAGAALGLALWLLLPPVGVGGAGPPPIQDGEFTFLLPAGRKQCFYQSAPANASLETEYQVIGGAGLDVDFSLESPQGVLLVSESRKADGVHTVEPTEAGDYKLCFDNSFSTISEKLVFFELIFDSLQDEEEVEGWAEAVEPEEILDVKMEDIKESIETMRTRLERSIQVLTLLRAFEEGAWPLGPAGSGLGVRSGYRTRGAESARPPGPPALRAGAPDGAKGWPSSSLHRSLLE</sequence>
<evidence type="ECO:0000313" key="1">
    <source>
        <dbReference type="Ensembl" id="ENSOARP00020008721.2"/>
    </source>
</evidence>
<reference evidence="1" key="3">
    <citation type="submission" date="2025-09" db="UniProtKB">
        <authorList>
            <consortium name="Ensembl"/>
        </authorList>
    </citation>
    <scope>IDENTIFICATION</scope>
</reference>
<organism evidence="1">
    <name type="scientific">Ovis aries</name>
    <name type="common">Sheep</name>
    <dbReference type="NCBI Taxonomy" id="9940"/>
    <lineage>
        <taxon>Eukaryota</taxon>
        <taxon>Metazoa</taxon>
        <taxon>Chordata</taxon>
        <taxon>Craniata</taxon>
        <taxon>Vertebrata</taxon>
        <taxon>Euteleostomi</taxon>
        <taxon>Mammalia</taxon>
        <taxon>Eutheria</taxon>
        <taxon>Laurasiatheria</taxon>
        <taxon>Artiodactyla</taxon>
        <taxon>Ruminantia</taxon>
        <taxon>Pecora</taxon>
        <taxon>Bovidae</taxon>
        <taxon>Caprinae</taxon>
        <taxon>Ovis</taxon>
    </lineage>
</organism>
<protein>
    <submittedName>
        <fullName evidence="1">Transmembrane p24 trafficking protein 1</fullName>
    </submittedName>
</protein>
<reference evidence="1" key="2">
    <citation type="submission" date="2025-08" db="UniProtKB">
        <authorList>
            <consortium name="Ensembl"/>
        </authorList>
    </citation>
    <scope>IDENTIFICATION</scope>
</reference>